<dbReference type="InterPro" id="IPR016181">
    <property type="entry name" value="Acyl_CoA_acyltransferase"/>
</dbReference>
<sequence length="151" mass="17528">MVWSMSSLLCVKADASHQARLKHFHKQNRLSQPLQTDTVWLAELDGRIIGVARLVPIDQPETTEFDQAWWLRGLFIRPEHRQQGFGHHLIHALQTGTDGALYAFALPHLDAFYHRLDFQPITADELPESLQTRLTNYQQSKSALQAYRYHR</sequence>
<organism evidence="2 3">
    <name type="scientific">Hydrogenovibrio thermophilus</name>
    <dbReference type="NCBI Taxonomy" id="265883"/>
    <lineage>
        <taxon>Bacteria</taxon>
        <taxon>Pseudomonadati</taxon>
        <taxon>Pseudomonadota</taxon>
        <taxon>Gammaproteobacteria</taxon>
        <taxon>Thiotrichales</taxon>
        <taxon>Piscirickettsiaceae</taxon>
        <taxon>Hydrogenovibrio</taxon>
    </lineage>
</organism>
<accession>A0A451G434</accession>
<evidence type="ECO:0000259" key="1">
    <source>
        <dbReference type="PROSITE" id="PS51186"/>
    </source>
</evidence>
<keyword evidence="2" id="KW-0808">Transferase</keyword>
<evidence type="ECO:0000313" key="3">
    <source>
        <dbReference type="Proteomes" id="UP000285478"/>
    </source>
</evidence>
<gene>
    <name evidence="2" type="ORF">EPV75_00285</name>
</gene>
<evidence type="ECO:0000313" key="2">
    <source>
        <dbReference type="EMBL" id="QAB14217.1"/>
    </source>
</evidence>
<dbReference type="InterPro" id="IPR000182">
    <property type="entry name" value="GNAT_dom"/>
</dbReference>
<keyword evidence="3" id="KW-1185">Reference proteome</keyword>
<dbReference type="SUPFAM" id="SSF55729">
    <property type="entry name" value="Acyl-CoA N-acyltransferases (Nat)"/>
    <property type="match status" value="1"/>
</dbReference>
<proteinExistence type="predicted"/>
<reference evidence="2 3" key="1">
    <citation type="journal article" date="2018" name="Environ. Microbiol.">
        <title>Genomes of ubiquitous marine and hypersaline Hydrogenovibrio, Thiomicrorhabdus and Thiomicrospira spp. encode a diversity of mechanisms to sustain chemolithoautotrophy in heterogeneous environments.</title>
        <authorList>
            <person name="Scott K.M."/>
            <person name="Williams J."/>
            <person name="Porter C.M.B."/>
            <person name="Russel S."/>
            <person name="Harmer T.L."/>
            <person name="Paul J.H."/>
            <person name="Antonen K.M."/>
            <person name="Bridges M.K."/>
            <person name="Camper G.J."/>
            <person name="Campla C.K."/>
            <person name="Casella L.G."/>
            <person name="Chase E."/>
            <person name="Conrad J.W."/>
            <person name="Cruz M.C."/>
            <person name="Dunlap D.S."/>
            <person name="Duran L."/>
            <person name="Fahsbender E.M."/>
            <person name="Goldsmith D.B."/>
            <person name="Keeley R.F."/>
            <person name="Kondoff M.R."/>
            <person name="Kussy B.I."/>
            <person name="Lane M.K."/>
            <person name="Lawler S."/>
            <person name="Leigh B.A."/>
            <person name="Lewis C."/>
            <person name="Lostal L.M."/>
            <person name="Marking D."/>
            <person name="Mancera P.A."/>
            <person name="McClenthan E.C."/>
            <person name="McIntyre E.A."/>
            <person name="Mine J.A."/>
            <person name="Modi S."/>
            <person name="Moore B.D."/>
            <person name="Morgan W.A."/>
            <person name="Nelson K.M."/>
            <person name="Nguyen K.N."/>
            <person name="Ogburn N."/>
            <person name="Parrino D.G."/>
            <person name="Pedapudi A.D."/>
            <person name="Pelham R.P."/>
            <person name="Preece A.M."/>
            <person name="Rampersad E.A."/>
            <person name="Richardson J.C."/>
            <person name="Rodgers C.M."/>
            <person name="Schaffer B.L."/>
            <person name="Sheridan N.E."/>
            <person name="Solone M.R."/>
            <person name="Staley Z.R."/>
            <person name="Tabuchi M."/>
            <person name="Waide R.J."/>
            <person name="Wanjugi P.W."/>
            <person name="Young S."/>
            <person name="Clum A."/>
            <person name="Daum C."/>
            <person name="Huntemann M."/>
            <person name="Ivanova N."/>
            <person name="Kyrpides N."/>
            <person name="Mikhailova N."/>
            <person name="Palaniappan K."/>
            <person name="Pillay M."/>
            <person name="Reddy T.B.K."/>
            <person name="Shapiro N."/>
            <person name="Stamatis D."/>
            <person name="Varghese N."/>
            <person name="Woyke T."/>
            <person name="Boden R."/>
            <person name="Freyermuth S.K."/>
            <person name="Kerfeld C.A."/>
        </authorList>
    </citation>
    <scope>NUCLEOTIDE SEQUENCE [LARGE SCALE GENOMIC DNA]</scope>
    <source>
        <strain evidence="2 3">JR-2</strain>
    </source>
</reference>
<dbReference type="KEGG" id="htr:EPV75_00285"/>
<name>A0A451G434_9GAMM</name>
<dbReference type="GO" id="GO:0016747">
    <property type="term" value="F:acyltransferase activity, transferring groups other than amino-acyl groups"/>
    <property type="evidence" value="ECO:0007669"/>
    <property type="project" value="InterPro"/>
</dbReference>
<dbReference type="Gene3D" id="3.40.630.30">
    <property type="match status" value="1"/>
</dbReference>
<dbReference type="Proteomes" id="UP000285478">
    <property type="component" value="Chromosome"/>
</dbReference>
<protein>
    <submittedName>
        <fullName evidence="2">GNAT family N-acetyltransferase</fullName>
    </submittedName>
</protein>
<feature type="domain" description="N-acetyltransferase" evidence="1">
    <location>
        <begin position="1"/>
        <end position="135"/>
    </location>
</feature>
<dbReference type="AlphaFoldDB" id="A0A451G434"/>
<dbReference type="CDD" id="cd04301">
    <property type="entry name" value="NAT_SF"/>
    <property type="match status" value="1"/>
</dbReference>
<dbReference type="EMBL" id="CP035033">
    <property type="protein sequence ID" value="QAB14217.1"/>
    <property type="molecule type" value="Genomic_DNA"/>
</dbReference>
<dbReference type="Pfam" id="PF13508">
    <property type="entry name" value="Acetyltransf_7"/>
    <property type="match status" value="1"/>
</dbReference>
<dbReference type="PROSITE" id="PS51186">
    <property type="entry name" value="GNAT"/>
    <property type="match status" value="1"/>
</dbReference>